<evidence type="ECO:0000313" key="1">
    <source>
        <dbReference type="EMBL" id="KAG5970210.1"/>
    </source>
</evidence>
<reference evidence="1" key="1">
    <citation type="journal article" date="2020" name="bioRxiv">
        <title>Whole genome comparisons of ergot fungi reveals the divergence and evolution of species within the genus Claviceps are the result of varying mechanisms driving genome evolution and host range expansion.</title>
        <authorList>
            <person name="Wyka S.A."/>
            <person name="Mondo S.J."/>
            <person name="Liu M."/>
            <person name="Dettman J."/>
            <person name="Nalam V."/>
            <person name="Broders K.D."/>
        </authorList>
    </citation>
    <scope>NUCLEOTIDE SEQUENCE</scope>
    <source>
        <strain evidence="1">CCC 1102</strain>
    </source>
</reference>
<protein>
    <submittedName>
        <fullName evidence="1">Uncharacterized protein</fullName>
    </submittedName>
</protein>
<accession>A0A9P7SRH4</accession>
<sequence length="126" mass="13926">MSVCYDAAGVAGLSSGRTLATRDVRRDERRGTYSTELHGTRARRGSATGKRTMEELGGSQKLELTRQGKRRLGATETDSWIAECSGGLVDCWMAWQKFGVEKVLKSCGQRGKVKDTRRNRQSHGFA</sequence>
<gene>
    <name evidence="1" type="ORF">E4U56_007908</name>
</gene>
<organism evidence="1 2">
    <name type="scientific">Claviceps arundinis</name>
    <dbReference type="NCBI Taxonomy" id="1623583"/>
    <lineage>
        <taxon>Eukaryota</taxon>
        <taxon>Fungi</taxon>
        <taxon>Dikarya</taxon>
        <taxon>Ascomycota</taxon>
        <taxon>Pezizomycotina</taxon>
        <taxon>Sordariomycetes</taxon>
        <taxon>Hypocreomycetidae</taxon>
        <taxon>Hypocreales</taxon>
        <taxon>Clavicipitaceae</taxon>
        <taxon>Claviceps</taxon>
    </lineage>
</organism>
<evidence type="ECO:0000313" key="2">
    <source>
        <dbReference type="Proteomes" id="UP000784919"/>
    </source>
</evidence>
<dbReference type="EMBL" id="SRPS01000083">
    <property type="protein sequence ID" value="KAG5970210.1"/>
    <property type="molecule type" value="Genomic_DNA"/>
</dbReference>
<dbReference type="AlphaFoldDB" id="A0A9P7SRH4"/>
<proteinExistence type="predicted"/>
<comment type="caution">
    <text evidence="1">The sequence shown here is derived from an EMBL/GenBank/DDBJ whole genome shotgun (WGS) entry which is preliminary data.</text>
</comment>
<dbReference type="Proteomes" id="UP000784919">
    <property type="component" value="Unassembled WGS sequence"/>
</dbReference>
<name>A0A9P7SRH4_9HYPO</name>